<sequence length="185" mass="20704">MTQGINLLKVERKRDERLVNLAHSLKVGSIVLLIFYSLMVTALFSFSIYLGQESTKTTKEIETKQRQLEGLKKVESLQLVLKQRLSSLTELMTKRGASYQEWLSQLDQKSEPGITIKQITILDSGVMKISGSASQATVLARFLDKLAEENPIFSTVVLTSISRQKDGSYLFNIDLKTSNATQTVS</sequence>
<dbReference type="AlphaFoldDB" id="A0A2M8ET65"/>
<feature type="transmembrane region" description="Helical" evidence="1">
    <location>
        <begin position="27"/>
        <end position="50"/>
    </location>
</feature>
<gene>
    <name evidence="2" type="ORF">CO054_00765</name>
</gene>
<reference evidence="3" key="1">
    <citation type="submission" date="2017-09" db="EMBL/GenBank/DDBJ databases">
        <title>Depth-based differentiation of microbial function through sediment-hosted aquifers and enrichment of novel symbionts in the deep terrestrial subsurface.</title>
        <authorList>
            <person name="Probst A.J."/>
            <person name="Ladd B."/>
            <person name="Jarett J.K."/>
            <person name="Geller-Mcgrath D.E."/>
            <person name="Sieber C.M.K."/>
            <person name="Emerson J.B."/>
            <person name="Anantharaman K."/>
            <person name="Thomas B.C."/>
            <person name="Malmstrom R."/>
            <person name="Stieglmeier M."/>
            <person name="Klingl A."/>
            <person name="Woyke T."/>
            <person name="Ryan C.M."/>
            <person name="Banfield J.F."/>
        </authorList>
    </citation>
    <scope>NUCLEOTIDE SEQUENCE [LARGE SCALE GENOMIC DNA]</scope>
</reference>
<evidence type="ECO:0000313" key="2">
    <source>
        <dbReference type="EMBL" id="PJC28315.1"/>
    </source>
</evidence>
<keyword evidence="1" id="KW-1133">Transmembrane helix</keyword>
<dbReference type="InterPro" id="IPR007813">
    <property type="entry name" value="PilN"/>
</dbReference>
<dbReference type="Proteomes" id="UP000229816">
    <property type="component" value="Unassembled WGS sequence"/>
</dbReference>
<keyword evidence="1" id="KW-0812">Transmembrane</keyword>
<comment type="caution">
    <text evidence="2">The sequence shown here is derived from an EMBL/GenBank/DDBJ whole genome shotgun (WGS) entry which is preliminary data.</text>
</comment>
<dbReference type="Pfam" id="PF05137">
    <property type="entry name" value="PilN"/>
    <property type="match status" value="1"/>
</dbReference>
<evidence type="ECO:0008006" key="4">
    <source>
        <dbReference type="Google" id="ProtNLM"/>
    </source>
</evidence>
<accession>A0A2M8ET65</accession>
<organism evidence="2 3">
    <name type="scientific">Candidatus Shapirobacteria bacterium CG_4_9_14_0_2_um_filter_39_11</name>
    <dbReference type="NCBI Taxonomy" id="1974478"/>
    <lineage>
        <taxon>Bacteria</taxon>
        <taxon>Candidatus Shapironibacteriota</taxon>
    </lineage>
</organism>
<name>A0A2M8ET65_9BACT</name>
<evidence type="ECO:0000256" key="1">
    <source>
        <dbReference type="SAM" id="Phobius"/>
    </source>
</evidence>
<evidence type="ECO:0000313" key="3">
    <source>
        <dbReference type="Proteomes" id="UP000229816"/>
    </source>
</evidence>
<keyword evidence="1" id="KW-0472">Membrane</keyword>
<dbReference type="EMBL" id="PFSF01000016">
    <property type="protein sequence ID" value="PJC28315.1"/>
    <property type="molecule type" value="Genomic_DNA"/>
</dbReference>
<proteinExistence type="predicted"/>
<protein>
    <recommendedName>
        <fullName evidence="4">Fimbrial assembly protein</fullName>
    </recommendedName>
</protein>